<keyword evidence="9" id="KW-1185">Reference proteome</keyword>
<proteinExistence type="inferred from homology"/>
<reference evidence="9" key="1">
    <citation type="journal article" date="2019" name="Int. J. Syst. Evol. Microbiol.">
        <title>The Global Catalogue of Microorganisms (GCM) 10K type strain sequencing project: providing services to taxonomists for standard genome sequencing and annotation.</title>
        <authorList>
            <consortium name="The Broad Institute Genomics Platform"/>
            <consortium name="The Broad Institute Genome Sequencing Center for Infectious Disease"/>
            <person name="Wu L."/>
            <person name="Ma J."/>
        </authorList>
    </citation>
    <scope>NUCLEOTIDE SEQUENCE [LARGE SCALE GENOMIC DNA]</scope>
    <source>
        <strain evidence="9">JCM 17808</strain>
    </source>
</reference>
<dbReference type="RefSeq" id="WP_137318989.1">
    <property type="nucleotide sequence ID" value="NZ_BAABGL010000015.1"/>
</dbReference>
<name>A0ABP8JK50_9MICO</name>
<evidence type="ECO:0000259" key="7">
    <source>
        <dbReference type="Pfam" id="PF04138"/>
    </source>
</evidence>
<comment type="similarity">
    <text evidence="2">Belongs to the GtrA family.</text>
</comment>
<keyword evidence="3 6" id="KW-0812">Transmembrane</keyword>
<dbReference type="EMBL" id="BAABGL010000015">
    <property type="protein sequence ID" value="GAA4392067.1"/>
    <property type="molecule type" value="Genomic_DNA"/>
</dbReference>
<organism evidence="8 9">
    <name type="scientific">Brevibacterium pityocampae</name>
    <dbReference type="NCBI Taxonomy" id="506594"/>
    <lineage>
        <taxon>Bacteria</taxon>
        <taxon>Bacillati</taxon>
        <taxon>Actinomycetota</taxon>
        <taxon>Actinomycetes</taxon>
        <taxon>Micrococcales</taxon>
        <taxon>Brevibacteriaceae</taxon>
        <taxon>Brevibacterium</taxon>
    </lineage>
</organism>
<feature type="transmembrane region" description="Helical" evidence="6">
    <location>
        <begin position="34"/>
        <end position="55"/>
    </location>
</feature>
<comment type="caution">
    <text evidence="8">The sequence shown here is derived from an EMBL/GenBank/DDBJ whole genome shotgun (WGS) entry which is preliminary data.</text>
</comment>
<comment type="subcellular location">
    <subcellularLocation>
        <location evidence="1">Membrane</location>
        <topology evidence="1">Multi-pass membrane protein</topology>
    </subcellularLocation>
</comment>
<evidence type="ECO:0000313" key="8">
    <source>
        <dbReference type="EMBL" id="GAA4392067.1"/>
    </source>
</evidence>
<evidence type="ECO:0000256" key="3">
    <source>
        <dbReference type="ARBA" id="ARBA00022692"/>
    </source>
</evidence>
<dbReference type="PANTHER" id="PTHR38459">
    <property type="entry name" value="PROPHAGE BACTOPRENOL-LINKED GLUCOSE TRANSLOCASE HOMOLOG"/>
    <property type="match status" value="1"/>
</dbReference>
<evidence type="ECO:0000256" key="2">
    <source>
        <dbReference type="ARBA" id="ARBA00009399"/>
    </source>
</evidence>
<dbReference type="Pfam" id="PF04138">
    <property type="entry name" value="GtrA_DPMS_TM"/>
    <property type="match status" value="1"/>
</dbReference>
<evidence type="ECO:0000256" key="1">
    <source>
        <dbReference type="ARBA" id="ARBA00004141"/>
    </source>
</evidence>
<gene>
    <name evidence="8" type="ORF">GCM10023167_19920</name>
</gene>
<dbReference type="InterPro" id="IPR051401">
    <property type="entry name" value="GtrA_CellWall_Glycosyl"/>
</dbReference>
<feature type="domain" description="GtrA/DPMS transmembrane" evidence="7">
    <location>
        <begin position="36"/>
        <end position="164"/>
    </location>
</feature>
<feature type="transmembrane region" description="Helical" evidence="6">
    <location>
        <begin position="106"/>
        <end position="131"/>
    </location>
</feature>
<keyword evidence="5 6" id="KW-0472">Membrane</keyword>
<dbReference type="InterPro" id="IPR007267">
    <property type="entry name" value="GtrA_DPMS_TM"/>
</dbReference>
<feature type="transmembrane region" description="Helical" evidence="6">
    <location>
        <begin position="75"/>
        <end position="94"/>
    </location>
</feature>
<evidence type="ECO:0000313" key="9">
    <source>
        <dbReference type="Proteomes" id="UP001500642"/>
    </source>
</evidence>
<sequence length="186" mass="20382">MQDEEARSAAEDLADTAGRNAARFGRWRRLLTEILQFLAVGGAAYLVDVGLSNLLVYGFLGFPAVLHDGPLKAKIVSTVVSVGVAWIGNKFWTYGKRSTGSSTTGLWSFLVVNALGMVIVIAPLGLTWYVLGLRDPISYNISTNIVGIGLAMVFRFWAYRTFVFRDRPRVEKLDLDTSAGVEAHSH</sequence>
<protein>
    <submittedName>
        <fullName evidence="8">GtrA family protein</fullName>
    </submittedName>
</protein>
<keyword evidence="4 6" id="KW-1133">Transmembrane helix</keyword>
<dbReference type="Proteomes" id="UP001500642">
    <property type="component" value="Unassembled WGS sequence"/>
</dbReference>
<feature type="transmembrane region" description="Helical" evidence="6">
    <location>
        <begin position="137"/>
        <end position="158"/>
    </location>
</feature>
<evidence type="ECO:0000256" key="4">
    <source>
        <dbReference type="ARBA" id="ARBA00022989"/>
    </source>
</evidence>
<dbReference type="PANTHER" id="PTHR38459:SF1">
    <property type="entry name" value="PROPHAGE BACTOPRENOL-LINKED GLUCOSE TRANSLOCASE HOMOLOG"/>
    <property type="match status" value="1"/>
</dbReference>
<evidence type="ECO:0000256" key="5">
    <source>
        <dbReference type="ARBA" id="ARBA00023136"/>
    </source>
</evidence>
<accession>A0ABP8JK50</accession>
<evidence type="ECO:0000256" key="6">
    <source>
        <dbReference type="SAM" id="Phobius"/>
    </source>
</evidence>